<name>U2F8C6_9EURY</name>
<proteinExistence type="predicted"/>
<reference evidence="1 2" key="2">
    <citation type="journal article" date="2013" name="PLoS ONE">
        <title>INDIGO - INtegrated Data Warehouse of MIcrobial GenOmes with Examples from the Red Sea Extremophiles.</title>
        <authorList>
            <person name="Alam I."/>
            <person name="Antunes A."/>
            <person name="Kamau A.A."/>
            <person name="Ba Alawi W."/>
            <person name="Kalkatawi M."/>
            <person name="Stingl U."/>
            <person name="Bajic V.B."/>
        </authorList>
    </citation>
    <scope>NUCLEOTIDE SEQUENCE [LARGE SCALE GENOMIC DNA]</scope>
    <source>
        <strain evidence="1 2">SARL4B</strain>
    </source>
</reference>
<dbReference type="Proteomes" id="UP000003861">
    <property type="component" value="Unassembled WGS sequence"/>
</dbReference>
<dbReference type="AlphaFoldDB" id="U2F8C6"/>
<organism evidence="1 2">
    <name type="scientific">Halorhabdus tiamatea SARL4B</name>
    <dbReference type="NCBI Taxonomy" id="1033806"/>
    <lineage>
        <taxon>Archaea</taxon>
        <taxon>Methanobacteriati</taxon>
        <taxon>Methanobacteriota</taxon>
        <taxon>Stenosarchaea group</taxon>
        <taxon>Halobacteria</taxon>
        <taxon>Halobacteriales</taxon>
        <taxon>Haloarculaceae</taxon>
        <taxon>Halorhabdus</taxon>
    </lineage>
</organism>
<feature type="non-terminal residue" evidence="1">
    <location>
        <position position="83"/>
    </location>
</feature>
<dbReference type="EMBL" id="AFNT02000056">
    <property type="protein sequence ID" value="ERJ04804.1"/>
    <property type="molecule type" value="Genomic_DNA"/>
</dbReference>
<sequence>MFSYANSAANSQKAPAFSAPATLTAHSVRRSSGPRRSLCSRLALAALQWVLASSGFAENAAPFSPTQAGWATGFGGTERGEWL</sequence>
<comment type="caution">
    <text evidence="1">The sequence shown here is derived from an EMBL/GenBank/DDBJ whole genome shotgun (WGS) entry which is preliminary data.</text>
</comment>
<protein>
    <submittedName>
        <fullName evidence="1">Uncharacterized protein</fullName>
    </submittedName>
</protein>
<evidence type="ECO:0000313" key="2">
    <source>
        <dbReference type="Proteomes" id="UP000003861"/>
    </source>
</evidence>
<reference evidence="1 2" key="1">
    <citation type="journal article" date="2011" name="J. Bacteriol.">
        <title>Genome sequence of Halorhabdus tiamatea, the first archaeon isolated from a deep-sea anoxic brine lake.</title>
        <authorList>
            <person name="Antunes A."/>
            <person name="Alam I."/>
            <person name="Bajic V.B."/>
            <person name="Stingl U."/>
        </authorList>
    </citation>
    <scope>NUCLEOTIDE SEQUENCE [LARGE SCALE GENOMIC DNA]</scope>
    <source>
        <strain evidence="1 2">SARL4B</strain>
    </source>
</reference>
<accession>U2F8C6</accession>
<evidence type="ECO:0000313" key="1">
    <source>
        <dbReference type="EMBL" id="ERJ04804.1"/>
    </source>
</evidence>
<gene>
    <name evidence="1" type="ORF">HLRTI_003240</name>
</gene>